<name>A0A915CMZ4_9BILA</name>
<dbReference type="Proteomes" id="UP000887574">
    <property type="component" value="Unplaced"/>
</dbReference>
<organism evidence="1 2">
    <name type="scientific">Ditylenchus dipsaci</name>
    <dbReference type="NCBI Taxonomy" id="166011"/>
    <lineage>
        <taxon>Eukaryota</taxon>
        <taxon>Metazoa</taxon>
        <taxon>Ecdysozoa</taxon>
        <taxon>Nematoda</taxon>
        <taxon>Chromadorea</taxon>
        <taxon>Rhabditida</taxon>
        <taxon>Tylenchina</taxon>
        <taxon>Tylenchomorpha</taxon>
        <taxon>Sphaerularioidea</taxon>
        <taxon>Anguinidae</taxon>
        <taxon>Anguininae</taxon>
        <taxon>Ditylenchus</taxon>
    </lineage>
</organism>
<accession>A0A915CMZ4</accession>
<dbReference type="AlphaFoldDB" id="A0A915CMZ4"/>
<dbReference type="WBParaSite" id="jg10350">
    <property type="protein sequence ID" value="jg10350"/>
    <property type="gene ID" value="jg10350"/>
</dbReference>
<reference evidence="2" key="1">
    <citation type="submission" date="2022-11" db="UniProtKB">
        <authorList>
            <consortium name="WormBaseParasite"/>
        </authorList>
    </citation>
    <scope>IDENTIFICATION</scope>
</reference>
<sequence length="189" mass="21327">MAEFKKELRRLGPNIRSAISNMSNEIAELVNESPKISYARGSEEIDSKHKAATHVGSHIHTSFYGKGSLHETFSTFCSRINSAPNTIFDVMDDIQPEDGSICDVKVYSGREIKSLFLLACTGSIEMRSLGCRKLQGYVSPKQSPKLQNKQLEQARCKFTCTAAKSLRFEMIYNAFRKKIDSWTLKFLLC</sequence>
<protein>
    <submittedName>
        <fullName evidence="2">Uncharacterized protein</fullName>
    </submittedName>
</protein>
<proteinExistence type="predicted"/>
<keyword evidence="1" id="KW-1185">Reference proteome</keyword>
<evidence type="ECO:0000313" key="2">
    <source>
        <dbReference type="WBParaSite" id="jg10350"/>
    </source>
</evidence>
<evidence type="ECO:0000313" key="1">
    <source>
        <dbReference type="Proteomes" id="UP000887574"/>
    </source>
</evidence>